<sequence>MANPHPGYGDHFVLAGVSSDAPFVNRLVAALPEDSYGQVFLEGTGPSRVLGWPGPARLVPFWLRQDLAPAVDGRLPGPGDVLAAALRAWADEWLPEPGHRGVLPFTVWIGGAGHRPVDELCRRLTLSYPGLHLHHPESAAARGE</sequence>
<evidence type="ECO:0000313" key="1">
    <source>
        <dbReference type="EMBL" id="MDR6866589.1"/>
    </source>
</evidence>
<comment type="caution">
    <text evidence="1">The sequence shown here is derived from an EMBL/GenBank/DDBJ whole genome shotgun (WGS) entry which is preliminary data.</text>
</comment>
<dbReference type="Proteomes" id="UP001259347">
    <property type="component" value="Unassembled WGS sequence"/>
</dbReference>
<protein>
    <submittedName>
        <fullName evidence="1">NADPH-dependent ferric siderophore reductase</fullName>
    </submittedName>
</protein>
<reference evidence="1 2" key="1">
    <citation type="submission" date="2023-07" db="EMBL/GenBank/DDBJ databases">
        <title>Sorghum-associated microbial communities from plants grown in Nebraska, USA.</title>
        <authorList>
            <person name="Schachtman D."/>
        </authorList>
    </citation>
    <scope>NUCLEOTIDE SEQUENCE [LARGE SCALE GENOMIC DNA]</scope>
    <source>
        <strain evidence="1 2">2980</strain>
    </source>
</reference>
<organism evidence="1 2">
    <name type="scientific">Microbacterium resistens</name>
    <dbReference type="NCBI Taxonomy" id="156977"/>
    <lineage>
        <taxon>Bacteria</taxon>
        <taxon>Bacillati</taxon>
        <taxon>Actinomycetota</taxon>
        <taxon>Actinomycetes</taxon>
        <taxon>Micrococcales</taxon>
        <taxon>Microbacteriaceae</taxon>
        <taxon>Microbacterium</taxon>
    </lineage>
</organism>
<dbReference type="Gene3D" id="3.40.50.80">
    <property type="entry name" value="Nucleotide-binding domain of ferredoxin-NADP reductase (FNR) module"/>
    <property type="match status" value="1"/>
</dbReference>
<dbReference type="InterPro" id="IPR039261">
    <property type="entry name" value="FNR_nucleotide-bd"/>
</dbReference>
<name>A0ABU1SAF3_9MICO</name>
<dbReference type="EMBL" id="JAVDUM010000004">
    <property type="protein sequence ID" value="MDR6866589.1"/>
    <property type="molecule type" value="Genomic_DNA"/>
</dbReference>
<keyword evidence="2" id="KW-1185">Reference proteome</keyword>
<proteinExistence type="predicted"/>
<accession>A0ABU1SAF3</accession>
<evidence type="ECO:0000313" key="2">
    <source>
        <dbReference type="Proteomes" id="UP001259347"/>
    </source>
</evidence>
<gene>
    <name evidence="1" type="ORF">J2Y69_001182</name>
</gene>
<dbReference type="RefSeq" id="WP_310018548.1">
    <property type="nucleotide sequence ID" value="NZ_JAVDUM010000004.1"/>
</dbReference>